<gene>
    <name evidence="4" type="ordered locus">Acid_5381</name>
</gene>
<dbReference type="GO" id="GO:0016209">
    <property type="term" value="F:antioxidant activity"/>
    <property type="evidence" value="ECO:0007669"/>
    <property type="project" value="InterPro"/>
</dbReference>
<reference evidence="4" key="1">
    <citation type="submission" date="2006-10" db="EMBL/GenBank/DDBJ databases">
        <title>Complete sequence of Solibacter usitatus Ellin6076.</title>
        <authorList>
            <consortium name="US DOE Joint Genome Institute"/>
            <person name="Copeland A."/>
            <person name="Lucas S."/>
            <person name="Lapidus A."/>
            <person name="Barry K."/>
            <person name="Detter J.C."/>
            <person name="Glavina del Rio T."/>
            <person name="Hammon N."/>
            <person name="Israni S."/>
            <person name="Dalin E."/>
            <person name="Tice H."/>
            <person name="Pitluck S."/>
            <person name="Thompson L.S."/>
            <person name="Brettin T."/>
            <person name="Bruce D."/>
            <person name="Han C."/>
            <person name="Tapia R."/>
            <person name="Gilna P."/>
            <person name="Schmutz J."/>
            <person name="Larimer F."/>
            <person name="Land M."/>
            <person name="Hauser L."/>
            <person name="Kyrpides N."/>
            <person name="Mikhailova N."/>
            <person name="Janssen P.H."/>
            <person name="Kuske C.R."/>
            <person name="Richardson P."/>
        </authorList>
    </citation>
    <scope>NUCLEOTIDE SEQUENCE</scope>
    <source>
        <strain evidence="4">Ellin6076</strain>
    </source>
</reference>
<dbReference type="InterPro" id="IPR036249">
    <property type="entry name" value="Thioredoxin-like_sf"/>
</dbReference>
<dbReference type="AlphaFoldDB" id="Q01VI5"/>
<name>Q01VI5_SOLUE</name>
<dbReference type="Gene3D" id="3.40.30.10">
    <property type="entry name" value="Glutaredoxin"/>
    <property type="match status" value="1"/>
</dbReference>
<organism evidence="4">
    <name type="scientific">Solibacter usitatus (strain Ellin6076)</name>
    <dbReference type="NCBI Taxonomy" id="234267"/>
    <lineage>
        <taxon>Bacteria</taxon>
        <taxon>Pseudomonadati</taxon>
        <taxon>Acidobacteriota</taxon>
        <taxon>Terriglobia</taxon>
        <taxon>Bryobacterales</taxon>
        <taxon>Solibacteraceae</taxon>
        <taxon>Candidatus Solibacter</taxon>
    </lineage>
</organism>
<dbReference type="eggNOG" id="COG0526">
    <property type="taxonomic scope" value="Bacteria"/>
</dbReference>
<dbReference type="GO" id="GO:0016491">
    <property type="term" value="F:oxidoreductase activity"/>
    <property type="evidence" value="ECO:0007669"/>
    <property type="project" value="InterPro"/>
</dbReference>
<keyword evidence="2" id="KW-0732">Signal</keyword>
<accession>Q01VI5</accession>
<feature type="domain" description="Thioredoxin" evidence="3">
    <location>
        <begin position="38"/>
        <end position="177"/>
    </location>
</feature>
<dbReference type="PANTHER" id="PTHR42852">
    <property type="entry name" value="THIOL:DISULFIDE INTERCHANGE PROTEIN DSBE"/>
    <property type="match status" value="1"/>
</dbReference>
<feature type="chain" id="PRO_5004162719" evidence="2">
    <location>
        <begin position="18"/>
        <end position="199"/>
    </location>
</feature>
<feature type="signal peptide" evidence="2">
    <location>
        <begin position="1"/>
        <end position="17"/>
    </location>
</feature>
<dbReference type="EMBL" id="CP000473">
    <property type="protein sequence ID" value="ABJ86330.1"/>
    <property type="molecule type" value="Genomic_DNA"/>
</dbReference>
<proteinExistence type="predicted"/>
<dbReference type="FunCoup" id="Q01VI5">
    <property type="interactions" value="292"/>
</dbReference>
<evidence type="ECO:0000259" key="3">
    <source>
        <dbReference type="PROSITE" id="PS51352"/>
    </source>
</evidence>
<protein>
    <submittedName>
        <fullName evidence="4">Redoxin domain protein</fullName>
    </submittedName>
</protein>
<dbReference type="SUPFAM" id="SSF52833">
    <property type="entry name" value="Thioredoxin-like"/>
    <property type="match status" value="1"/>
</dbReference>
<dbReference type="InterPro" id="IPR050553">
    <property type="entry name" value="Thioredoxin_ResA/DsbE_sf"/>
</dbReference>
<evidence type="ECO:0000256" key="2">
    <source>
        <dbReference type="SAM" id="SignalP"/>
    </source>
</evidence>
<keyword evidence="1" id="KW-0676">Redox-active center</keyword>
<dbReference type="STRING" id="234267.Acid_5381"/>
<dbReference type="Pfam" id="PF00578">
    <property type="entry name" value="AhpC-TSA"/>
    <property type="match status" value="1"/>
</dbReference>
<dbReference type="PANTHER" id="PTHR42852:SF13">
    <property type="entry name" value="PROTEIN DIPZ"/>
    <property type="match status" value="1"/>
</dbReference>
<evidence type="ECO:0000256" key="1">
    <source>
        <dbReference type="ARBA" id="ARBA00023284"/>
    </source>
</evidence>
<evidence type="ECO:0000313" key="4">
    <source>
        <dbReference type="EMBL" id="ABJ86330.1"/>
    </source>
</evidence>
<dbReference type="InterPro" id="IPR000866">
    <property type="entry name" value="AhpC/TSA"/>
</dbReference>
<dbReference type="PROSITE" id="PS00194">
    <property type="entry name" value="THIOREDOXIN_1"/>
    <property type="match status" value="1"/>
</dbReference>
<dbReference type="PROSITE" id="PS51352">
    <property type="entry name" value="THIOREDOXIN_2"/>
    <property type="match status" value="1"/>
</dbReference>
<dbReference type="InterPro" id="IPR013766">
    <property type="entry name" value="Thioredoxin_domain"/>
</dbReference>
<dbReference type="CDD" id="cd02966">
    <property type="entry name" value="TlpA_like_family"/>
    <property type="match status" value="1"/>
</dbReference>
<dbReference type="InParanoid" id="Q01VI5"/>
<dbReference type="InterPro" id="IPR017937">
    <property type="entry name" value="Thioredoxin_CS"/>
</dbReference>
<sequence precursor="true">MSASRFLTVFAAALVSACLITGCSSGPRTVKAASVKADKDRHPAPEFALKDSNGKTVRLEDYRGKVVLLDFFATWCGPCKIEIPWFMEMERKNKDRGFAVLGVSMDDEGWDIVKPFLAELGVNYRVVIGNDSTAQLYGGVDALPTTFLIDRNGKIASVHIGLASRKDFEDGIEQLLQAPKADASRTGGMVVPAFALGAK</sequence>
<dbReference type="HOGENOM" id="CLU_042529_11_4_0"/>
<dbReference type="PROSITE" id="PS51257">
    <property type="entry name" value="PROKAR_LIPOPROTEIN"/>
    <property type="match status" value="1"/>
</dbReference>
<dbReference type="KEGG" id="sus:Acid_5381"/>